<proteinExistence type="predicted"/>
<dbReference type="Proteomes" id="UP000789396">
    <property type="component" value="Unassembled WGS sequence"/>
</dbReference>
<name>A0A9N9DTQ3_9GLOM</name>
<organism evidence="1 2">
    <name type="scientific">Racocetra fulgida</name>
    <dbReference type="NCBI Taxonomy" id="60492"/>
    <lineage>
        <taxon>Eukaryota</taxon>
        <taxon>Fungi</taxon>
        <taxon>Fungi incertae sedis</taxon>
        <taxon>Mucoromycota</taxon>
        <taxon>Glomeromycotina</taxon>
        <taxon>Glomeromycetes</taxon>
        <taxon>Diversisporales</taxon>
        <taxon>Gigasporaceae</taxon>
        <taxon>Racocetra</taxon>
    </lineage>
</organism>
<evidence type="ECO:0000313" key="2">
    <source>
        <dbReference type="Proteomes" id="UP000789396"/>
    </source>
</evidence>
<comment type="caution">
    <text evidence="1">The sequence shown here is derived from an EMBL/GenBank/DDBJ whole genome shotgun (WGS) entry which is preliminary data.</text>
</comment>
<reference evidence="1" key="1">
    <citation type="submission" date="2021-06" db="EMBL/GenBank/DDBJ databases">
        <authorList>
            <person name="Kallberg Y."/>
            <person name="Tangrot J."/>
            <person name="Rosling A."/>
        </authorList>
    </citation>
    <scope>NUCLEOTIDE SEQUENCE</scope>
    <source>
        <strain evidence="1">IN212</strain>
    </source>
</reference>
<feature type="non-terminal residue" evidence="1">
    <location>
        <position position="119"/>
    </location>
</feature>
<sequence length="119" mass="13879">MRVAQFNGRILFRNALDYTVYTDNIDKLVSYLENFVEKAKLELNKQEKNNNIENIIINNPICAKHKGCLLKCYKSREEDLPRKKVRNIRDITNSVNQVNQVLDKNKITHNPGNGNLKHL</sequence>
<protein>
    <submittedName>
        <fullName evidence="1">20016_t:CDS:1</fullName>
    </submittedName>
</protein>
<gene>
    <name evidence="1" type="ORF">RFULGI_LOCUS8439</name>
</gene>
<evidence type="ECO:0000313" key="1">
    <source>
        <dbReference type="EMBL" id="CAG8650653.1"/>
    </source>
</evidence>
<dbReference type="AlphaFoldDB" id="A0A9N9DTQ3"/>
<dbReference type="EMBL" id="CAJVPZ010013656">
    <property type="protein sequence ID" value="CAG8650653.1"/>
    <property type="molecule type" value="Genomic_DNA"/>
</dbReference>
<accession>A0A9N9DTQ3</accession>
<keyword evidence="2" id="KW-1185">Reference proteome</keyword>